<evidence type="ECO:0000256" key="7">
    <source>
        <dbReference type="ARBA" id="ARBA00022840"/>
    </source>
</evidence>
<evidence type="ECO:0000256" key="9">
    <source>
        <dbReference type="ARBA" id="ARBA00023136"/>
    </source>
</evidence>
<dbReference type="InterPro" id="IPR050388">
    <property type="entry name" value="ABC_Ni/Peptide_Import"/>
</dbReference>
<dbReference type="GO" id="GO:0005524">
    <property type="term" value="F:ATP binding"/>
    <property type="evidence" value="ECO:0007669"/>
    <property type="project" value="UniProtKB-KW"/>
</dbReference>
<evidence type="ECO:0000256" key="4">
    <source>
        <dbReference type="ARBA" id="ARBA00022475"/>
    </source>
</evidence>
<dbReference type="Pfam" id="PF00005">
    <property type="entry name" value="ABC_tran"/>
    <property type="match status" value="1"/>
</dbReference>
<dbReference type="InterPro" id="IPR027417">
    <property type="entry name" value="P-loop_NTPase"/>
</dbReference>
<evidence type="ECO:0000256" key="2">
    <source>
        <dbReference type="ARBA" id="ARBA00005417"/>
    </source>
</evidence>
<name>A0ABS1SMI2_9MICO</name>
<sequence length="294" mass="31349">MTTNFIPAAPLGAPTSVISVEAFSAEYRTRRGVVRALDRVSLEISAGERLAIVGESGSGKSTLSQALGRLLPRACRIVGGSITVLGRELDSLSPREVRELRRDALGFVPQDPIAALNPTARIGRQLALALSPLGKPTDRASLVSLLTEVKIADPERALGLFPHEMSGGMAQRVSIAMAMAREPRIIIADEPTGSLDAQVREEILDLIVRLTEASGASLIWVSHDLSAVRRWCDRVVVMHQGRIVEDGATTRVFTHPEHEYTRSLLAALPEAAAMDGASVQALKKSAAAGGTEIV</sequence>
<keyword evidence="7 11" id="KW-0067">ATP-binding</keyword>
<evidence type="ECO:0000313" key="11">
    <source>
        <dbReference type="EMBL" id="MBL3688805.1"/>
    </source>
</evidence>
<dbReference type="PROSITE" id="PS00211">
    <property type="entry name" value="ABC_TRANSPORTER_1"/>
    <property type="match status" value="1"/>
</dbReference>
<dbReference type="CDD" id="cd03257">
    <property type="entry name" value="ABC_NikE_OppD_transporters"/>
    <property type="match status" value="1"/>
</dbReference>
<comment type="caution">
    <text evidence="11">The sequence shown here is derived from an EMBL/GenBank/DDBJ whole genome shotgun (WGS) entry which is preliminary data.</text>
</comment>
<dbReference type="RefSeq" id="WP_202380815.1">
    <property type="nucleotide sequence ID" value="NZ_BAAAMA010000003.1"/>
</dbReference>
<evidence type="ECO:0000256" key="6">
    <source>
        <dbReference type="ARBA" id="ARBA00022741"/>
    </source>
</evidence>
<evidence type="ECO:0000259" key="10">
    <source>
        <dbReference type="PROSITE" id="PS50893"/>
    </source>
</evidence>
<keyword evidence="9" id="KW-0472">Membrane</keyword>
<keyword evidence="3" id="KW-0813">Transport</keyword>
<comment type="subcellular location">
    <subcellularLocation>
        <location evidence="1">Cell membrane</location>
        <topology evidence="1">Peripheral membrane protein</topology>
    </subcellularLocation>
</comment>
<gene>
    <name evidence="11" type="ORF">D3226_02370</name>
</gene>
<keyword evidence="8" id="KW-1278">Translocase</keyword>
<feature type="domain" description="ABC transporter" evidence="10">
    <location>
        <begin position="20"/>
        <end position="265"/>
    </location>
</feature>
<dbReference type="InterPro" id="IPR003439">
    <property type="entry name" value="ABC_transporter-like_ATP-bd"/>
</dbReference>
<dbReference type="EMBL" id="QYAD01000001">
    <property type="protein sequence ID" value="MBL3688805.1"/>
    <property type="molecule type" value="Genomic_DNA"/>
</dbReference>
<keyword evidence="4" id="KW-1003">Cell membrane</keyword>
<organism evidence="11 12">
    <name type="scientific">Leucobacter chromiireducens subsp. chromiireducens</name>
    <dbReference type="NCBI Taxonomy" id="660067"/>
    <lineage>
        <taxon>Bacteria</taxon>
        <taxon>Bacillati</taxon>
        <taxon>Actinomycetota</taxon>
        <taxon>Actinomycetes</taxon>
        <taxon>Micrococcales</taxon>
        <taxon>Microbacteriaceae</taxon>
        <taxon>Leucobacter</taxon>
    </lineage>
</organism>
<dbReference type="Gene3D" id="3.40.50.300">
    <property type="entry name" value="P-loop containing nucleotide triphosphate hydrolases"/>
    <property type="match status" value="1"/>
</dbReference>
<evidence type="ECO:0000256" key="1">
    <source>
        <dbReference type="ARBA" id="ARBA00004202"/>
    </source>
</evidence>
<evidence type="ECO:0000256" key="8">
    <source>
        <dbReference type="ARBA" id="ARBA00022967"/>
    </source>
</evidence>
<dbReference type="PANTHER" id="PTHR43297">
    <property type="entry name" value="OLIGOPEPTIDE TRANSPORT ATP-BINDING PROTEIN APPD"/>
    <property type="match status" value="1"/>
</dbReference>
<evidence type="ECO:0000313" key="12">
    <source>
        <dbReference type="Proteomes" id="UP001646141"/>
    </source>
</evidence>
<keyword evidence="6" id="KW-0547">Nucleotide-binding</keyword>
<evidence type="ECO:0000256" key="3">
    <source>
        <dbReference type="ARBA" id="ARBA00022448"/>
    </source>
</evidence>
<keyword evidence="12" id="KW-1185">Reference proteome</keyword>
<keyword evidence="5" id="KW-0997">Cell inner membrane</keyword>
<protein>
    <submittedName>
        <fullName evidence="11">ABC transporter ATP-binding protein</fullName>
    </submittedName>
</protein>
<reference evidence="11 12" key="1">
    <citation type="submission" date="2018-09" db="EMBL/GenBank/DDBJ databases">
        <title>Comparative genomics of Leucobacter spp.</title>
        <authorList>
            <person name="Reis A.C."/>
            <person name="Kolvenbach B.A."/>
            <person name="Corvini P.F.X."/>
            <person name="Nunes O.C."/>
        </authorList>
    </citation>
    <scope>NUCLEOTIDE SEQUENCE [LARGE SCALE GENOMIC DNA]</scope>
    <source>
        <strain evidence="11 12">L-1</strain>
    </source>
</reference>
<dbReference type="InterPro" id="IPR003593">
    <property type="entry name" value="AAA+_ATPase"/>
</dbReference>
<accession>A0ABS1SMI2</accession>
<comment type="similarity">
    <text evidence="2">Belongs to the ABC transporter superfamily.</text>
</comment>
<dbReference type="InterPro" id="IPR017871">
    <property type="entry name" value="ABC_transporter-like_CS"/>
</dbReference>
<dbReference type="SUPFAM" id="SSF52540">
    <property type="entry name" value="P-loop containing nucleoside triphosphate hydrolases"/>
    <property type="match status" value="1"/>
</dbReference>
<evidence type="ECO:0000256" key="5">
    <source>
        <dbReference type="ARBA" id="ARBA00022519"/>
    </source>
</evidence>
<dbReference type="PROSITE" id="PS50893">
    <property type="entry name" value="ABC_TRANSPORTER_2"/>
    <property type="match status" value="1"/>
</dbReference>
<proteinExistence type="inferred from homology"/>
<dbReference type="PANTHER" id="PTHR43297:SF14">
    <property type="entry name" value="ATPASE AAA-TYPE CORE DOMAIN-CONTAINING PROTEIN"/>
    <property type="match status" value="1"/>
</dbReference>
<dbReference type="Proteomes" id="UP001646141">
    <property type="component" value="Unassembled WGS sequence"/>
</dbReference>
<dbReference type="SMART" id="SM00382">
    <property type="entry name" value="AAA"/>
    <property type="match status" value="1"/>
</dbReference>